<dbReference type="EMBL" id="CP046173">
    <property type="protein sequence ID" value="QIS21394.1"/>
    <property type="molecule type" value="Genomic_DNA"/>
</dbReference>
<dbReference type="PROSITE" id="PS51318">
    <property type="entry name" value="TAT"/>
    <property type="match status" value="1"/>
</dbReference>
<name>A0A6G9Z7H0_9NOCA</name>
<keyword evidence="1" id="KW-0732">Signal</keyword>
<feature type="chain" id="PRO_5026293023" evidence="1">
    <location>
        <begin position="30"/>
        <end position="166"/>
    </location>
</feature>
<feature type="signal peptide" evidence="1">
    <location>
        <begin position="1"/>
        <end position="29"/>
    </location>
</feature>
<gene>
    <name evidence="2" type="ORF">F6W96_26710</name>
</gene>
<dbReference type="InterPro" id="IPR006311">
    <property type="entry name" value="TAT_signal"/>
</dbReference>
<accession>A0A6G9Z7H0</accession>
<dbReference type="RefSeq" id="WP_167488687.1">
    <property type="nucleotide sequence ID" value="NZ_CP046173.1"/>
</dbReference>
<sequence>MNTTRIAALLGASTLAAATMLAAAAPANATPGMPPVHGCPGGDTCGYPTESDFTNNRPVTVCPGIYCPYQCPGPQCPYSGHPDVFPIPVNNDVAIVNNTDPLWTSEGDFVLEIPGVLCVYVPGQNDVQAPDTIENPTDRARQNAIAVGQTRADVTAITVVALSNCQ</sequence>
<reference evidence="2 3" key="1">
    <citation type="journal article" date="2019" name="ACS Chem. Biol.">
        <title>Identification and Mobilization of a Cryptic Antibiotic Biosynthesis Gene Locus from a Human-Pathogenic Nocardia Isolate.</title>
        <authorList>
            <person name="Herisse M."/>
            <person name="Ishida K."/>
            <person name="Porter J.L."/>
            <person name="Howden B."/>
            <person name="Hertweck C."/>
            <person name="Stinear T.P."/>
            <person name="Pidot S.J."/>
        </authorList>
    </citation>
    <scope>NUCLEOTIDE SEQUENCE [LARGE SCALE GENOMIC DNA]</scope>
    <source>
        <strain evidence="2 3">AUSMDU00012715</strain>
    </source>
</reference>
<proteinExistence type="predicted"/>
<dbReference type="Proteomes" id="UP000500953">
    <property type="component" value="Chromosome"/>
</dbReference>
<evidence type="ECO:0000313" key="3">
    <source>
        <dbReference type="Proteomes" id="UP000500953"/>
    </source>
</evidence>
<dbReference type="AlphaFoldDB" id="A0A6G9Z7H0"/>
<evidence type="ECO:0000313" key="2">
    <source>
        <dbReference type="EMBL" id="QIS21394.1"/>
    </source>
</evidence>
<organism evidence="2 3">
    <name type="scientific">Nocardia terpenica</name>
    <dbReference type="NCBI Taxonomy" id="455432"/>
    <lineage>
        <taxon>Bacteria</taxon>
        <taxon>Bacillati</taxon>
        <taxon>Actinomycetota</taxon>
        <taxon>Actinomycetes</taxon>
        <taxon>Mycobacteriales</taxon>
        <taxon>Nocardiaceae</taxon>
        <taxon>Nocardia</taxon>
    </lineage>
</organism>
<evidence type="ECO:0000256" key="1">
    <source>
        <dbReference type="SAM" id="SignalP"/>
    </source>
</evidence>
<protein>
    <submittedName>
        <fullName evidence="2">Uncharacterized protein</fullName>
    </submittedName>
</protein>